<dbReference type="Gene3D" id="1.10.3080.10">
    <property type="entry name" value="Clc chloride channel"/>
    <property type="match status" value="1"/>
</dbReference>
<keyword evidence="4" id="KW-0677">Repeat</keyword>
<dbReference type="GO" id="GO:0005886">
    <property type="term" value="C:plasma membrane"/>
    <property type="evidence" value="ECO:0007669"/>
    <property type="project" value="TreeGrafter"/>
</dbReference>
<name>A0A0V0XGY2_TRIPS</name>
<organism evidence="10 11">
    <name type="scientific">Trichinella pseudospiralis</name>
    <name type="common">Parasitic roundworm</name>
    <dbReference type="NCBI Taxonomy" id="6337"/>
    <lineage>
        <taxon>Eukaryota</taxon>
        <taxon>Metazoa</taxon>
        <taxon>Ecdysozoa</taxon>
        <taxon>Nematoda</taxon>
        <taxon>Enoplea</taxon>
        <taxon>Dorylaimia</taxon>
        <taxon>Trichinellida</taxon>
        <taxon>Trichinellidae</taxon>
        <taxon>Trichinella</taxon>
    </lineage>
</organism>
<proteinExistence type="predicted"/>
<dbReference type="SUPFAM" id="SSF54631">
    <property type="entry name" value="CBS-domain pair"/>
    <property type="match status" value="1"/>
</dbReference>
<dbReference type="InterPro" id="IPR014743">
    <property type="entry name" value="Cl-channel_core"/>
</dbReference>
<dbReference type="Proteomes" id="UP000054815">
    <property type="component" value="Unassembled WGS sequence"/>
</dbReference>
<feature type="transmembrane region" description="Helical" evidence="9">
    <location>
        <begin position="57"/>
        <end position="87"/>
    </location>
</feature>
<evidence type="ECO:0000256" key="8">
    <source>
        <dbReference type="ARBA" id="ARBA00023214"/>
    </source>
</evidence>
<comment type="caution">
    <text evidence="10">The sequence shown here is derived from an EMBL/GenBank/DDBJ whole genome shotgun (WGS) entry which is preliminary data.</text>
</comment>
<accession>A0A0V0XGY2</accession>
<keyword evidence="2" id="KW-0813">Transport</keyword>
<dbReference type="AlphaFoldDB" id="A0A0V0XGY2"/>
<keyword evidence="8" id="KW-0868">Chloride</keyword>
<dbReference type="EMBL" id="JYDU01000316">
    <property type="protein sequence ID" value="KRX86999.1"/>
    <property type="molecule type" value="Genomic_DNA"/>
</dbReference>
<dbReference type="Pfam" id="PF00654">
    <property type="entry name" value="Voltage_CLC"/>
    <property type="match status" value="1"/>
</dbReference>
<dbReference type="PANTHER" id="PTHR45720">
    <property type="entry name" value="CHLORIDE CHANNEL PROTEIN 2"/>
    <property type="match status" value="1"/>
</dbReference>
<keyword evidence="3 9" id="KW-0812">Transmembrane</keyword>
<protein>
    <submittedName>
        <fullName evidence="10">Chloride channel protein 1</fullName>
    </submittedName>
</protein>
<dbReference type="SUPFAM" id="SSF81340">
    <property type="entry name" value="Clc chloride channel"/>
    <property type="match status" value="1"/>
</dbReference>
<evidence type="ECO:0000256" key="6">
    <source>
        <dbReference type="ARBA" id="ARBA00023065"/>
    </source>
</evidence>
<feature type="transmembrane region" description="Helical" evidence="9">
    <location>
        <begin position="140"/>
        <end position="161"/>
    </location>
</feature>
<feature type="non-terminal residue" evidence="10">
    <location>
        <position position="1"/>
    </location>
</feature>
<dbReference type="GO" id="GO:0005247">
    <property type="term" value="F:voltage-gated chloride channel activity"/>
    <property type="evidence" value="ECO:0007669"/>
    <property type="project" value="TreeGrafter"/>
</dbReference>
<dbReference type="InterPro" id="IPR050970">
    <property type="entry name" value="Cl_channel_volt-gated"/>
</dbReference>
<evidence type="ECO:0000256" key="4">
    <source>
        <dbReference type="ARBA" id="ARBA00022737"/>
    </source>
</evidence>
<dbReference type="InterPro" id="IPR046342">
    <property type="entry name" value="CBS_dom_sf"/>
</dbReference>
<evidence type="ECO:0000256" key="5">
    <source>
        <dbReference type="ARBA" id="ARBA00022989"/>
    </source>
</evidence>
<gene>
    <name evidence="10" type="primary">Clcn1</name>
    <name evidence="10" type="ORF">T4E_136</name>
</gene>
<evidence type="ECO:0000313" key="11">
    <source>
        <dbReference type="Proteomes" id="UP000054815"/>
    </source>
</evidence>
<evidence type="ECO:0000313" key="10">
    <source>
        <dbReference type="EMBL" id="KRX86999.1"/>
    </source>
</evidence>
<evidence type="ECO:0000256" key="2">
    <source>
        <dbReference type="ARBA" id="ARBA00022448"/>
    </source>
</evidence>
<reference evidence="10 11" key="1">
    <citation type="submission" date="2015-01" db="EMBL/GenBank/DDBJ databases">
        <title>Evolution of Trichinella species and genotypes.</title>
        <authorList>
            <person name="Korhonen P.K."/>
            <person name="Edoardo P."/>
            <person name="Giuseppe L.R."/>
            <person name="Gasser R.B."/>
        </authorList>
    </citation>
    <scope>NUCLEOTIDE SEQUENCE [LARGE SCALE GENOMIC DNA]</scope>
    <source>
        <strain evidence="10">ISS141</strain>
    </source>
</reference>
<dbReference type="Gene3D" id="3.10.580.10">
    <property type="entry name" value="CBS-domain"/>
    <property type="match status" value="1"/>
</dbReference>
<dbReference type="InterPro" id="IPR001807">
    <property type="entry name" value="ClC"/>
</dbReference>
<evidence type="ECO:0000256" key="7">
    <source>
        <dbReference type="ARBA" id="ARBA00023136"/>
    </source>
</evidence>
<evidence type="ECO:0000256" key="9">
    <source>
        <dbReference type="SAM" id="Phobius"/>
    </source>
</evidence>
<dbReference type="PANTHER" id="PTHR45720:SF10">
    <property type="entry name" value="CHLORIDE CHANNEL PROTEIN 2"/>
    <property type="match status" value="1"/>
</dbReference>
<keyword evidence="5 9" id="KW-1133">Transmembrane helix</keyword>
<sequence length="459" mass="51728">LVSAITFPEAGGSVTKSLITSKNILDELFSNFTWSEAPENSYQLNVISQWSHENFSFIMSGICITLPVACGMFTPVLLIGAALGRLFGELLVIYFPNVSSLKIVPGSYALVVYLGAAAFSGAATQTVSTAVIVFELTGQIVYMVPVLLGVALSIVIATYMYPSIYDVGIYLKRLPFLPNLLPTSSAVHKVCVRDFMLSDLKYLTLQFTYKEIKDLLDSTKKMRTFPLVDSRESFVLIGTVERRDLELLIEQRLCDEERRKVARHCKLKRKFNCLNTMHGKTDIASLTKRDDIDDGGKSVKILIDPGVCHAAIKLLRGKRKHKREQWEEERMNAVPNYKNLAIDYAPFQLVHTTTLFRAHAVFSLLSLQRAYITNCGRLVGMVNLENLREAVEGARLFGGSPMSADTERDELQSVEKNVSVKSYWRQKKRRRCMNTTFNKAQLFVYPSRAISQETNFEKI</sequence>
<feature type="transmembrane region" description="Helical" evidence="9">
    <location>
        <begin position="108"/>
        <end position="134"/>
    </location>
</feature>
<evidence type="ECO:0000256" key="3">
    <source>
        <dbReference type="ARBA" id="ARBA00022692"/>
    </source>
</evidence>
<keyword evidence="6" id="KW-0406">Ion transport</keyword>
<evidence type="ECO:0000256" key="1">
    <source>
        <dbReference type="ARBA" id="ARBA00004141"/>
    </source>
</evidence>
<comment type="subcellular location">
    <subcellularLocation>
        <location evidence="1">Membrane</location>
        <topology evidence="1">Multi-pass membrane protein</topology>
    </subcellularLocation>
</comment>
<dbReference type="PRINTS" id="PR00762">
    <property type="entry name" value="CLCHANNEL"/>
</dbReference>
<keyword evidence="7 9" id="KW-0472">Membrane</keyword>